<gene>
    <name evidence="3" type="ORF">HDU87_001639</name>
</gene>
<accession>A0AAD5TMY4</accession>
<comment type="caution">
    <text evidence="3">The sequence shown here is derived from an EMBL/GenBank/DDBJ whole genome shotgun (WGS) entry which is preliminary data.</text>
</comment>
<evidence type="ECO:0000313" key="3">
    <source>
        <dbReference type="EMBL" id="KAJ3180991.1"/>
    </source>
</evidence>
<evidence type="ECO:0000256" key="1">
    <source>
        <dbReference type="SAM" id="MobiDB-lite"/>
    </source>
</evidence>
<evidence type="ECO:0000313" key="4">
    <source>
        <dbReference type="Proteomes" id="UP001212152"/>
    </source>
</evidence>
<evidence type="ECO:0000256" key="2">
    <source>
        <dbReference type="SAM" id="SignalP"/>
    </source>
</evidence>
<proteinExistence type="predicted"/>
<dbReference type="Proteomes" id="UP001212152">
    <property type="component" value="Unassembled WGS sequence"/>
</dbReference>
<organism evidence="3 4">
    <name type="scientific">Geranomyces variabilis</name>
    <dbReference type="NCBI Taxonomy" id="109894"/>
    <lineage>
        <taxon>Eukaryota</taxon>
        <taxon>Fungi</taxon>
        <taxon>Fungi incertae sedis</taxon>
        <taxon>Chytridiomycota</taxon>
        <taxon>Chytridiomycota incertae sedis</taxon>
        <taxon>Chytridiomycetes</taxon>
        <taxon>Spizellomycetales</taxon>
        <taxon>Powellomycetaceae</taxon>
        <taxon>Geranomyces</taxon>
    </lineage>
</organism>
<dbReference type="EMBL" id="JADGJQ010000014">
    <property type="protein sequence ID" value="KAJ3180991.1"/>
    <property type="molecule type" value="Genomic_DNA"/>
</dbReference>
<dbReference type="AlphaFoldDB" id="A0AAD5TMY4"/>
<feature type="region of interest" description="Disordered" evidence="1">
    <location>
        <begin position="191"/>
        <end position="212"/>
    </location>
</feature>
<protein>
    <submittedName>
        <fullName evidence="3">Uncharacterized protein</fullName>
    </submittedName>
</protein>
<feature type="signal peptide" evidence="2">
    <location>
        <begin position="1"/>
        <end position="17"/>
    </location>
</feature>
<sequence>MLIPITLPALLLTLASAQKVTAQARVTLTAKVVVTATPAPAPAPLPVDGGVSASACPVFERCLSDVQTTLDATCSPLGNKTSFDQCQCIFAKSLNLCYATCPDDAAVQAAGVAQSSTVSKLCAAASLNPDHLPTVAPWQTVFSPTPTPTLPPPTTTIAVTPVMSVSNTTASAKITATIPLANSVGAITTGPSSTIPPLGPDAASSGGDAAQRGMRRATTTRSRFLPLFAVLFFGVLSGVA</sequence>
<reference evidence="3" key="1">
    <citation type="submission" date="2020-05" db="EMBL/GenBank/DDBJ databases">
        <title>Phylogenomic resolution of chytrid fungi.</title>
        <authorList>
            <person name="Stajich J.E."/>
            <person name="Amses K."/>
            <person name="Simmons R."/>
            <person name="Seto K."/>
            <person name="Myers J."/>
            <person name="Bonds A."/>
            <person name="Quandt C.A."/>
            <person name="Barry K."/>
            <person name="Liu P."/>
            <person name="Grigoriev I."/>
            <person name="Longcore J.E."/>
            <person name="James T.Y."/>
        </authorList>
    </citation>
    <scope>NUCLEOTIDE SEQUENCE</scope>
    <source>
        <strain evidence="3">JEL0379</strain>
    </source>
</reference>
<keyword evidence="4" id="KW-1185">Reference proteome</keyword>
<keyword evidence="2" id="KW-0732">Signal</keyword>
<feature type="compositionally biased region" description="Low complexity" evidence="1">
    <location>
        <begin position="201"/>
        <end position="210"/>
    </location>
</feature>
<feature type="chain" id="PRO_5041935315" evidence="2">
    <location>
        <begin position="18"/>
        <end position="240"/>
    </location>
</feature>
<name>A0AAD5TMY4_9FUNG</name>